<dbReference type="InterPro" id="IPR035326">
    <property type="entry name" value="Beta_sandwich_Seath"/>
</dbReference>
<proteinExistence type="inferred from homology"/>
<evidence type="ECO:0000313" key="7">
    <source>
        <dbReference type="Proteomes" id="UP000198828"/>
    </source>
</evidence>
<feature type="domain" description="Tail sheath protein Gp18-like" evidence="5">
    <location>
        <begin position="35"/>
        <end position="95"/>
    </location>
</feature>
<dbReference type="Gene3D" id="3.30.360.90">
    <property type="match status" value="1"/>
</dbReference>
<feature type="domain" description="Phage tail sheath protein-like beta-sandwich" evidence="3">
    <location>
        <begin position="98"/>
        <end position="186"/>
    </location>
</feature>
<dbReference type="InterPro" id="IPR035089">
    <property type="entry name" value="Phage_sheath_subtilisin"/>
</dbReference>
<dbReference type="Gene3D" id="3.30.1370.220">
    <property type="match status" value="1"/>
</dbReference>
<evidence type="ECO:0000259" key="3">
    <source>
        <dbReference type="Pfam" id="PF17481"/>
    </source>
</evidence>
<dbReference type="Pfam" id="PF04984">
    <property type="entry name" value="Phage_sheath_1"/>
    <property type="match status" value="1"/>
</dbReference>
<dbReference type="Proteomes" id="UP000198828">
    <property type="component" value="Unassembled WGS sequence"/>
</dbReference>
<evidence type="ECO:0000256" key="1">
    <source>
        <dbReference type="ARBA" id="ARBA00008005"/>
    </source>
</evidence>
<keyword evidence="7" id="KW-1185">Reference proteome</keyword>
<dbReference type="EMBL" id="FNNG01000024">
    <property type="protein sequence ID" value="SDX83016.1"/>
    <property type="molecule type" value="Genomic_DNA"/>
</dbReference>
<dbReference type="Pfam" id="PF17482">
    <property type="entry name" value="Phage_sheath_1C"/>
    <property type="match status" value="1"/>
</dbReference>
<dbReference type="Gene3D" id="3.30.1490.360">
    <property type="match status" value="1"/>
</dbReference>
<evidence type="ECO:0000259" key="2">
    <source>
        <dbReference type="Pfam" id="PF04984"/>
    </source>
</evidence>
<evidence type="ECO:0000259" key="5">
    <source>
        <dbReference type="Pfam" id="PF22671"/>
    </source>
</evidence>
<comment type="similarity">
    <text evidence="1">Belongs to the myoviridae tail sheath protein family.</text>
</comment>
<dbReference type="OrthoDB" id="89060at2"/>
<reference evidence="6 7" key="1">
    <citation type="submission" date="2016-10" db="EMBL/GenBank/DDBJ databases">
        <authorList>
            <person name="de Groot N.N."/>
        </authorList>
    </citation>
    <scope>NUCLEOTIDE SEQUENCE [LARGE SCALE GENOMIC DNA]</scope>
    <source>
        <strain evidence="6 7">DSM 23310</strain>
    </source>
</reference>
<gene>
    <name evidence="6" type="ORF">SAMN05660923_03011</name>
</gene>
<dbReference type="Pfam" id="PF17481">
    <property type="entry name" value="Phage_sheath_domII"/>
    <property type="match status" value="1"/>
</dbReference>
<name>A0A1H3EW99_9FIRM</name>
<evidence type="ECO:0000259" key="4">
    <source>
        <dbReference type="Pfam" id="PF17482"/>
    </source>
</evidence>
<feature type="domain" description="Tail sheath protein subtilisin-like" evidence="2">
    <location>
        <begin position="187"/>
        <end position="324"/>
    </location>
</feature>
<dbReference type="AlphaFoldDB" id="A0A1H3EW99"/>
<dbReference type="InterPro" id="IPR020287">
    <property type="entry name" value="Tail_sheath_C"/>
</dbReference>
<dbReference type="InterPro" id="IPR054564">
    <property type="entry name" value="Gp18_domIII_N"/>
</dbReference>
<protein>
    <submittedName>
        <fullName evidence="6">Phage tail sheath protein</fullName>
    </submittedName>
</protein>
<evidence type="ECO:0000313" key="6">
    <source>
        <dbReference type="EMBL" id="SDX83016.1"/>
    </source>
</evidence>
<dbReference type="Gene3D" id="2.60.40.4290">
    <property type="match status" value="1"/>
</dbReference>
<dbReference type="Gene3D" id="3.40.50.11790">
    <property type="match status" value="1"/>
</dbReference>
<feature type="domain" description="Tail sheath protein C-terminal" evidence="4">
    <location>
        <begin position="331"/>
        <end position="432"/>
    </location>
</feature>
<accession>A0A1H3EW99</accession>
<dbReference type="RefSeq" id="WP_093755098.1">
    <property type="nucleotide sequence ID" value="NZ_FNNG01000024.1"/>
</dbReference>
<organism evidence="6 7">
    <name type="scientific">Tepidimicrobium xylanilyticum</name>
    <dbReference type="NCBI Taxonomy" id="1123352"/>
    <lineage>
        <taxon>Bacteria</taxon>
        <taxon>Bacillati</taxon>
        <taxon>Bacillota</taxon>
        <taxon>Tissierellia</taxon>
        <taxon>Tissierellales</taxon>
        <taxon>Tepidimicrobiaceae</taxon>
        <taxon>Tepidimicrobium</taxon>
    </lineage>
</organism>
<dbReference type="Pfam" id="PF22671">
    <property type="entry name" value="Gp18_domIII_N"/>
    <property type="match status" value="1"/>
</dbReference>
<sequence>MALGGGTFTTMNKVLPGAYINFVSIARALGTMGERGIVAMPLEMDWGPEDEVITIDAGEFQKEALNILGYSFADEKMKPLREVFKGASMVKLYRINTGGKKATATVGELTITSKYPGTRGNDIKVVVQANIDDESSFDVITYLGSTQVDIQTVGNIGELKPNNFVEFSGTGALEVTAGVPLTGGENGAATGESYSTFLDKIEAEDFTTLLYAGEDEVTKSLFDSFTKRMRDDEGVKITTVLFDYAKADFEGVISVKNNKELVYWVAGQTAGAAVNESLTNKVYDGEYEVKTKFKKREFEQFIQNGEFAFYQDGNDVRVLKDINTFTSFSPEKNQDFSSNRVIRVLDQIANDTARIFNDFYLGKVTNDDIGRQLFKNELVNYHEQLLNIRAIENFNEEDIIVLPGAQKQDVIVNEVVQPTDAMEKLYMSVQVR</sequence>